<evidence type="ECO:0000256" key="2">
    <source>
        <dbReference type="ARBA" id="ARBA00023002"/>
    </source>
</evidence>
<dbReference type="Pfam" id="PF02826">
    <property type="entry name" value="2-Hacid_dh_C"/>
    <property type="match status" value="1"/>
</dbReference>
<dbReference type="GO" id="GO:0051287">
    <property type="term" value="F:NAD binding"/>
    <property type="evidence" value="ECO:0007669"/>
    <property type="project" value="InterPro"/>
</dbReference>
<comment type="caution">
    <text evidence="9">The sequence shown here is derived from an EMBL/GenBank/DDBJ whole genome shotgun (WGS) entry which is preliminary data.</text>
</comment>
<organism evidence="9 10">
    <name type="scientific">Bacteroides graminisolvens DSM 19988 = JCM 15093</name>
    <dbReference type="NCBI Taxonomy" id="1121097"/>
    <lineage>
        <taxon>Bacteria</taxon>
        <taxon>Pseudomonadati</taxon>
        <taxon>Bacteroidota</taxon>
        <taxon>Bacteroidia</taxon>
        <taxon>Bacteroidales</taxon>
        <taxon>Bacteroidaceae</taxon>
        <taxon>Bacteroides</taxon>
    </lineage>
</organism>
<dbReference type="GO" id="GO:0008615">
    <property type="term" value="P:pyridoxine biosynthetic process"/>
    <property type="evidence" value="ECO:0007669"/>
    <property type="project" value="UniProtKB-UniRule"/>
</dbReference>
<evidence type="ECO:0000259" key="8">
    <source>
        <dbReference type="Pfam" id="PF11890"/>
    </source>
</evidence>
<feature type="active site" description="Proton donor" evidence="5">
    <location>
        <position position="255"/>
    </location>
</feature>
<evidence type="ECO:0000259" key="7">
    <source>
        <dbReference type="Pfam" id="PF02826"/>
    </source>
</evidence>
<feature type="binding site" evidence="5">
    <location>
        <position position="176"/>
    </location>
    <ligand>
        <name>NAD(+)</name>
        <dbReference type="ChEBI" id="CHEBI:57540"/>
    </ligand>
</feature>
<comment type="catalytic activity">
    <reaction evidence="5">
        <text>4-phospho-D-erythronate + NAD(+) = (R)-3-hydroxy-2-oxo-4-phosphooxybutanoate + NADH + H(+)</text>
        <dbReference type="Rhea" id="RHEA:18829"/>
        <dbReference type="ChEBI" id="CHEBI:15378"/>
        <dbReference type="ChEBI" id="CHEBI:57540"/>
        <dbReference type="ChEBI" id="CHEBI:57945"/>
        <dbReference type="ChEBI" id="CHEBI:58538"/>
        <dbReference type="ChEBI" id="CHEBI:58766"/>
        <dbReference type="EC" id="1.1.1.290"/>
    </reaction>
</comment>
<evidence type="ECO:0000313" key="10">
    <source>
        <dbReference type="Proteomes" id="UP000027601"/>
    </source>
</evidence>
<dbReference type="SUPFAM" id="SSF51735">
    <property type="entry name" value="NAD(P)-binding Rossmann-fold domains"/>
    <property type="match status" value="1"/>
</dbReference>
<dbReference type="Pfam" id="PF11890">
    <property type="entry name" value="DUF3410"/>
    <property type="match status" value="1"/>
</dbReference>
<dbReference type="NCBIfam" id="NF001309">
    <property type="entry name" value="PRK00257.1"/>
    <property type="match status" value="1"/>
</dbReference>
<comment type="subcellular location">
    <subcellularLocation>
        <location evidence="5">Cytoplasm</location>
    </subcellularLocation>
</comment>
<dbReference type="InterPro" id="IPR006139">
    <property type="entry name" value="D-isomer_2_OHA_DH_cat_dom"/>
</dbReference>
<feature type="binding site" evidence="5">
    <location>
        <position position="259"/>
    </location>
    <ligand>
        <name>substrate</name>
    </ligand>
</feature>
<dbReference type="Pfam" id="PF00389">
    <property type="entry name" value="2-Hacid_dh"/>
    <property type="match status" value="1"/>
</dbReference>
<feature type="domain" description="D-isomer specific 2-hydroxyacid dehydrogenase NAD-binding" evidence="7">
    <location>
        <begin position="109"/>
        <end position="257"/>
    </location>
</feature>
<dbReference type="GO" id="GO:0030267">
    <property type="term" value="F:glyoxylate reductase (NADPH) activity"/>
    <property type="evidence" value="ECO:0007669"/>
    <property type="project" value="TreeGrafter"/>
</dbReference>
<evidence type="ECO:0000256" key="5">
    <source>
        <dbReference type="HAMAP-Rule" id="MF_01825"/>
    </source>
</evidence>
<dbReference type="Gene3D" id="3.40.50.720">
    <property type="entry name" value="NAD(P)-binding Rossmann-like Domain"/>
    <property type="match status" value="2"/>
</dbReference>
<keyword evidence="10" id="KW-1185">Reference proteome</keyword>
<dbReference type="GO" id="GO:0033711">
    <property type="term" value="F:4-phosphoerythronate dehydrogenase activity"/>
    <property type="evidence" value="ECO:0007669"/>
    <property type="project" value="UniProtKB-EC"/>
</dbReference>
<protein>
    <recommendedName>
        <fullName evidence="5">Erythronate-4-phosphate dehydrogenase</fullName>
        <ecNumber evidence="5">1.1.1.290</ecNumber>
    </recommendedName>
</protein>
<dbReference type="Proteomes" id="UP000027601">
    <property type="component" value="Unassembled WGS sequence"/>
</dbReference>
<proteinExistence type="inferred from homology"/>
<dbReference type="InterPro" id="IPR050223">
    <property type="entry name" value="D-isomer_2-hydroxyacid_DH"/>
</dbReference>
<dbReference type="eggNOG" id="COG0111">
    <property type="taxonomic scope" value="Bacteria"/>
</dbReference>
<feature type="domain" description="Erythronate-4-phosphate dehydrogenase dimerisation" evidence="8">
    <location>
        <begin position="299"/>
        <end position="348"/>
    </location>
</feature>
<dbReference type="InterPro" id="IPR036291">
    <property type="entry name" value="NAD(P)-bd_dom_sf"/>
</dbReference>
<dbReference type="InterPro" id="IPR006140">
    <property type="entry name" value="D-isomer_DH_NAD-bd"/>
</dbReference>
<sequence>MKVIVDNKIPYISPAIEQLANEVVYVEGNLFTPELVRNADALIIRTRTHCNRELLEGSNVKFIATATIGFDHIDTAYCKEKGITWTNAPGCNSGSVAQYIESALLLLEKEKGLELSKMTLGIVGVGNVGSKVETVARKLGLKVLLNDLPRQEKEEETAFSCLQQLAEECDVITFHTPLYNEGAYKTYHLAGADFFQSLKKSPVIINTSRGEVVDTNALLHAMNQGIVSDAIIDVWENEPHINLELMNRAFIATPHIAGYSADGKANATRMSLDALCKFFNLKGTYQINPPAPENNIMVANTYSEAILKIYNPQRDSMTLKANPEDFEKQRGHYPFRREPDAYRIETTSSIIRG</sequence>
<feature type="active site" evidence="5">
    <location>
        <position position="209"/>
    </location>
</feature>
<keyword evidence="1 5" id="KW-0963">Cytoplasm</keyword>
<comment type="similarity">
    <text evidence="5">Belongs to the D-isomer specific 2-hydroxyacid dehydrogenase family. PdxB subfamily.</text>
</comment>
<dbReference type="InterPro" id="IPR020921">
    <property type="entry name" value="Erythronate-4-P_DHase"/>
</dbReference>
<dbReference type="GO" id="GO:0016618">
    <property type="term" value="F:hydroxypyruvate reductase [NAD(P)H] activity"/>
    <property type="evidence" value="ECO:0007669"/>
    <property type="project" value="TreeGrafter"/>
</dbReference>
<dbReference type="EMBL" id="BAJS01000001">
    <property type="protein sequence ID" value="GAK35209.1"/>
    <property type="molecule type" value="Genomic_DNA"/>
</dbReference>
<gene>
    <name evidence="5" type="primary">pdxB</name>
    <name evidence="9" type="ORF">JCM15093_288</name>
</gene>
<keyword evidence="4 5" id="KW-0664">Pyridoxine biosynthesis</keyword>
<name>A0A069D4W2_9BACE</name>
<evidence type="ECO:0000256" key="4">
    <source>
        <dbReference type="ARBA" id="ARBA00023096"/>
    </source>
</evidence>
<comment type="function">
    <text evidence="5">Catalyzes the oxidation of erythronate-4-phosphate to 3-hydroxy-2-oxo-4-phosphonooxybutanoate.</text>
</comment>
<dbReference type="InterPro" id="IPR029753">
    <property type="entry name" value="D-isomer_DH_CS"/>
</dbReference>
<dbReference type="RefSeq" id="WP_024995435.1">
    <property type="nucleotide sequence ID" value="NZ_ATZI01000001.1"/>
</dbReference>
<keyword evidence="3 5" id="KW-0520">NAD</keyword>
<dbReference type="OrthoDB" id="1522997at2"/>
<reference evidence="9 10" key="1">
    <citation type="journal article" date="2015" name="Microbes Environ.">
        <title>Distribution and evolution of nitrogen fixation genes in the phylum bacteroidetes.</title>
        <authorList>
            <person name="Inoue J."/>
            <person name="Oshima K."/>
            <person name="Suda W."/>
            <person name="Sakamoto M."/>
            <person name="Iino T."/>
            <person name="Noda S."/>
            <person name="Hongoh Y."/>
            <person name="Hattori M."/>
            <person name="Ohkuma M."/>
        </authorList>
    </citation>
    <scope>NUCLEOTIDE SEQUENCE [LARGE SCALE GENOMIC DNA]</scope>
    <source>
        <strain evidence="9 10">JCM 15093</strain>
    </source>
</reference>
<dbReference type="GO" id="GO:0005829">
    <property type="term" value="C:cytosol"/>
    <property type="evidence" value="ECO:0007669"/>
    <property type="project" value="TreeGrafter"/>
</dbReference>
<feature type="domain" description="D-isomer specific 2-hydroxyacid dehydrogenase catalytic" evidence="6">
    <location>
        <begin position="22"/>
        <end position="280"/>
    </location>
</feature>
<dbReference type="InterPro" id="IPR038251">
    <property type="entry name" value="PdxB_dimer_sf"/>
</dbReference>
<dbReference type="PROSITE" id="PS00671">
    <property type="entry name" value="D_2_HYDROXYACID_DH_3"/>
    <property type="match status" value="1"/>
</dbReference>
<feature type="binding site" evidence="5">
    <location>
        <position position="147"/>
    </location>
    <ligand>
        <name>NAD(+)</name>
        <dbReference type="ChEBI" id="CHEBI:57540"/>
    </ligand>
</feature>
<dbReference type="InterPro" id="IPR024531">
    <property type="entry name" value="Erythronate-4-P_DHase_dimer"/>
</dbReference>
<dbReference type="AlphaFoldDB" id="A0A069D4W2"/>
<keyword evidence="2 5" id="KW-0560">Oxidoreductase</keyword>
<dbReference type="Gene3D" id="3.30.1370.170">
    <property type="match status" value="1"/>
</dbReference>
<feature type="binding site" evidence="5">
    <location>
        <position position="46"/>
    </location>
    <ligand>
        <name>substrate</name>
    </ligand>
</feature>
<evidence type="ECO:0000256" key="3">
    <source>
        <dbReference type="ARBA" id="ARBA00023027"/>
    </source>
</evidence>
<dbReference type="UniPathway" id="UPA00244">
    <property type="reaction ID" value="UER00310"/>
</dbReference>
<evidence type="ECO:0000259" key="6">
    <source>
        <dbReference type="Pfam" id="PF00389"/>
    </source>
</evidence>
<evidence type="ECO:0000256" key="1">
    <source>
        <dbReference type="ARBA" id="ARBA00022490"/>
    </source>
</evidence>
<dbReference type="PANTHER" id="PTHR10996">
    <property type="entry name" value="2-HYDROXYACID DEHYDROGENASE-RELATED"/>
    <property type="match status" value="1"/>
</dbReference>
<feature type="binding site" evidence="5">
    <location>
        <position position="258"/>
    </location>
    <ligand>
        <name>NAD(+)</name>
        <dbReference type="ChEBI" id="CHEBI:57540"/>
    </ligand>
</feature>
<dbReference type="STRING" id="1121097.GCA_000428125_00270"/>
<comment type="pathway">
    <text evidence="5">Cofactor biosynthesis; pyridoxine 5'-phosphate biosynthesis; pyridoxine 5'-phosphate from D-erythrose 4-phosphate: step 2/5.</text>
</comment>
<feature type="active site" evidence="5">
    <location>
        <position position="238"/>
    </location>
</feature>
<comment type="subunit">
    <text evidence="5">Homodimer.</text>
</comment>
<dbReference type="SUPFAM" id="SSF52283">
    <property type="entry name" value="Formate/glycerate dehydrogenase catalytic domain-like"/>
    <property type="match status" value="1"/>
</dbReference>
<dbReference type="PANTHER" id="PTHR10996:SF178">
    <property type="entry name" value="2-HYDROXYACID DEHYDROGENASE YGL185C-RELATED"/>
    <property type="match status" value="1"/>
</dbReference>
<evidence type="ECO:0000313" key="9">
    <source>
        <dbReference type="EMBL" id="GAK35209.1"/>
    </source>
</evidence>
<feature type="binding site" evidence="5">
    <location>
        <position position="233"/>
    </location>
    <ligand>
        <name>NAD(+)</name>
        <dbReference type="ChEBI" id="CHEBI:57540"/>
    </ligand>
</feature>
<dbReference type="CDD" id="cd12158">
    <property type="entry name" value="ErythrP_dh"/>
    <property type="match status" value="1"/>
</dbReference>
<dbReference type="EC" id="1.1.1.290" evidence="5"/>
<accession>A0A069D4W2</accession>
<dbReference type="GO" id="GO:0046983">
    <property type="term" value="F:protein dimerization activity"/>
    <property type="evidence" value="ECO:0007669"/>
    <property type="project" value="InterPro"/>
</dbReference>
<feature type="binding site" evidence="5">
    <location>
        <position position="67"/>
    </location>
    <ligand>
        <name>substrate</name>
    </ligand>
</feature>
<comment type="caution">
    <text evidence="5">Lacks conserved residue(s) required for the propagation of feature annotation.</text>
</comment>
<dbReference type="HAMAP" id="MF_01825">
    <property type="entry name" value="PdxB"/>
    <property type="match status" value="1"/>
</dbReference>